<dbReference type="CDD" id="cd08422">
    <property type="entry name" value="PBP2_CrgA_like"/>
    <property type="match status" value="1"/>
</dbReference>
<dbReference type="Pfam" id="PF03466">
    <property type="entry name" value="LysR_substrate"/>
    <property type="match status" value="1"/>
</dbReference>
<evidence type="ECO:0000256" key="1">
    <source>
        <dbReference type="ARBA" id="ARBA00009437"/>
    </source>
</evidence>
<organism evidence="3 4">
    <name type="scientific">Pseudoalteromonas denitrificans DSM 6059</name>
    <dbReference type="NCBI Taxonomy" id="1123010"/>
    <lineage>
        <taxon>Bacteria</taxon>
        <taxon>Pseudomonadati</taxon>
        <taxon>Pseudomonadota</taxon>
        <taxon>Gammaproteobacteria</taxon>
        <taxon>Alteromonadales</taxon>
        <taxon>Pseudoalteromonadaceae</taxon>
        <taxon>Pseudoalteromonas</taxon>
    </lineage>
</organism>
<proteinExistence type="inferred from homology"/>
<feature type="domain" description="LysR substrate-binding" evidence="2">
    <location>
        <begin position="3"/>
        <end position="157"/>
    </location>
</feature>
<dbReference type="AlphaFoldDB" id="A0A1I1V5J5"/>
<dbReference type="GO" id="GO:0003700">
    <property type="term" value="F:DNA-binding transcription factor activity"/>
    <property type="evidence" value="ECO:0007669"/>
    <property type="project" value="TreeGrafter"/>
</dbReference>
<dbReference type="InterPro" id="IPR058163">
    <property type="entry name" value="LysR-type_TF_proteobact-type"/>
</dbReference>
<protein>
    <submittedName>
        <fullName evidence="3">LysR substrate binding domain-containing protein</fullName>
    </submittedName>
</protein>
<name>A0A1I1V5J5_9GAMM</name>
<dbReference type="SUPFAM" id="SSF53850">
    <property type="entry name" value="Periplasmic binding protein-like II"/>
    <property type="match status" value="1"/>
</dbReference>
<sequence length="162" mass="18796">MVSGEFDLVFRMGQLQDSSLICRKLIDLPIMTLATEKYLSQYEKLTHPKDLKNHQCITGSVKHWSFSNKIDPAIKVDIAIEGQFQCKNGRAMLISALADNGIVRVPKLYCEQEVKNKDLISVFDEWEIPDTPLYMVYVQNKFMPNKLKVFIEFVVNNFNRYL</sequence>
<dbReference type="PANTHER" id="PTHR30537">
    <property type="entry name" value="HTH-TYPE TRANSCRIPTIONAL REGULATOR"/>
    <property type="match status" value="1"/>
</dbReference>
<dbReference type="PANTHER" id="PTHR30537:SF5">
    <property type="entry name" value="HTH-TYPE TRANSCRIPTIONAL ACTIVATOR TTDR-RELATED"/>
    <property type="match status" value="1"/>
</dbReference>
<evidence type="ECO:0000313" key="4">
    <source>
        <dbReference type="Proteomes" id="UP000198862"/>
    </source>
</evidence>
<dbReference type="STRING" id="1123010.SAMN02745724_05431"/>
<dbReference type="GO" id="GO:0006351">
    <property type="term" value="P:DNA-templated transcription"/>
    <property type="evidence" value="ECO:0007669"/>
    <property type="project" value="TreeGrafter"/>
</dbReference>
<accession>A0A1I1V5J5</accession>
<dbReference type="EMBL" id="FOLO01000111">
    <property type="protein sequence ID" value="SFD78291.1"/>
    <property type="molecule type" value="Genomic_DNA"/>
</dbReference>
<gene>
    <name evidence="3" type="ORF">SAMN02745724_05431</name>
</gene>
<dbReference type="Gene3D" id="3.40.190.290">
    <property type="match status" value="1"/>
</dbReference>
<dbReference type="InterPro" id="IPR005119">
    <property type="entry name" value="LysR_subst-bd"/>
</dbReference>
<keyword evidence="4" id="KW-1185">Reference proteome</keyword>
<reference evidence="3 4" key="1">
    <citation type="submission" date="2016-10" db="EMBL/GenBank/DDBJ databases">
        <authorList>
            <person name="de Groot N.N."/>
        </authorList>
    </citation>
    <scope>NUCLEOTIDE SEQUENCE [LARGE SCALE GENOMIC DNA]</scope>
    <source>
        <strain evidence="3 4">DSM 6059</strain>
    </source>
</reference>
<dbReference type="Proteomes" id="UP000198862">
    <property type="component" value="Unassembled WGS sequence"/>
</dbReference>
<evidence type="ECO:0000313" key="3">
    <source>
        <dbReference type="EMBL" id="SFD78291.1"/>
    </source>
</evidence>
<evidence type="ECO:0000259" key="2">
    <source>
        <dbReference type="Pfam" id="PF03466"/>
    </source>
</evidence>
<comment type="similarity">
    <text evidence="1">Belongs to the LysR transcriptional regulatory family.</text>
</comment>
<dbReference type="GO" id="GO:0043565">
    <property type="term" value="F:sequence-specific DNA binding"/>
    <property type="evidence" value="ECO:0007669"/>
    <property type="project" value="TreeGrafter"/>
</dbReference>